<sequence length="369" mass="40651">MITQTGIPDRMKAAQQHGFGPINEVLTVASDVPVPRNLKSDQILVRVHAASINPIDWKTLNGNLSLIKKYSWPHIPGFDCSGIVVDIGPSVKRFRIGDCVYGDLIDDGGSYAEYVRASEKVFALKPKNLSHIEAAACPLACETSYQALFQYGKVTKDSKVFICGGSTATGLFGIQLAKAVGAHVATTCSERNLDMLKTKGKLNIVQNPELDQSLNDVLVINYQEKDFGTELSGQNYDIVYDCTGGYQQWSSAQRILKPGGKFITIVGDDKTSEINFKSIASMGSSMVNRKFWSVVSPSQPSYTLVLIRVSSQELDLLRTNYFETDMVKPVIDEIFEFDTHGLHSMYEKSKSGKAQGKLILKVVDDTDEQ</sequence>
<evidence type="ECO:0000313" key="2">
    <source>
        <dbReference type="EMBL" id="CAF1037076.1"/>
    </source>
</evidence>
<dbReference type="Pfam" id="PF08240">
    <property type="entry name" value="ADH_N"/>
    <property type="match status" value="1"/>
</dbReference>
<organism evidence="2 4">
    <name type="scientific">Didymodactylos carnosus</name>
    <dbReference type="NCBI Taxonomy" id="1234261"/>
    <lineage>
        <taxon>Eukaryota</taxon>
        <taxon>Metazoa</taxon>
        <taxon>Spiralia</taxon>
        <taxon>Gnathifera</taxon>
        <taxon>Rotifera</taxon>
        <taxon>Eurotatoria</taxon>
        <taxon>Bdelloidea</taxon>
        <taxon>Philodinida</taxon>
        <taxon>Philodinidae</taxon>
        <taxon>Didymodactylos</taxon>
    </lineage>
</organism>
<dbReference type="SUPFAM" id="SSF51735">
    <property type="entry name" value="NAD(P)-binding Rossmann-fold domains"/>
    <property type="match status" value="1"/>
</dbReference>
<name>A0A8S2DS31_9BILA</name>
<dbReference type="Proteomes" id="UP000677228">
    <property type="component" value="Unassembled WGS sequence"/>
</dbReference>
<gene>
    <name evidence="2" type="ORF">OVA965_LOCUS16288</name>
    <name evidence="3" type="ORF">TMI583_LOCUS16302</name>
</gene>
<dbReference type="Pfam" id="PF13602">
    <property type="entry name" value="ADH_zinc_N_2"/>
    <property type="match status" value="1"/>
</dbReference>
<dbReference type="Gene3D" id="3.90.180.10">
    <property type="entry name" value="Medium-chain alcohol dehydrogenases, catalytic domain"/>
    <property type="match status" value="1"/>
</dbReference>
<evidence type="ECO:0000313" key="4">
    <source>
        <dbReference type="Proteomes" id="UP000677228"/>
    </source>
</evidence>
<protein>
    <recommendedName>
        <fullName evidence="1">Enoyl reductase (ER) domain-containing protein</fullName>
    </recommendedName>
</protein>
<reference evidence="2" key="1">
    <citation type="submission" date="2021-02" db="EMBL/GenBank/DDBJ databases">
        <authorList>
            <person name="Nowell W R."/>
        </authorList>
    </citation>
    <scope>NUCLEOTIDE SEQUENCE</scope>
</reference>
<dbReference type="AlphaFoldDB" id="A0A8S2DS31"/>
<dbReference type="Gene3D" id="3.40.50.720">
    <property type="entry name" value="NAD(P)-binding Rossmann-like Domain"/>
    <property type="match status" value="1"/>
</dbReference>
<dbReference type="InterPro" id="IPR013154">
    <property type="entry name" value="ADH-like_N"/>
</dbReference>
<dbReference type="PANTHER" id="PTHR11695:SF294">
    <property type="entry name" value="RETICULON-4-INTERACTING PROTEIN 1, MITOCHONDRIAL"/>
    <property type="match status" value="1"/>
</dbReference>
<dbReference type="InterPro" id="IPR050700">
    <property type="entry name" value="YIM1/Zinc_Alcohol_DH_Fams"/>
</dbReference>
<dbReference type="Proteomes" id="UP000682733">
    <property type="component" value="Unassembled WGS sequence"/>
</dbReference>
<dbReference type="EMBL" id="CAJOBA010007547">
    <property type="protein sequence ID" value="CAF3805375.1"/>
    <property type="molecule type" value="Genomic_DNA"/>
</dbReference>
<dbReference type="InterPro" id="IPR036291">
    <property type="entry name" value="NAD(P)-bd_dom_sf"/>
</dbReference>
<evidence type="ECO:0000259" key="1">
    <source>
        <dbReference type="SMART" id="SM00829"/>
    </source>
</evidence>
<dbReference type="EMBL" id="CAJNOK010007533">
    <property type="protein sequence ID" value="CAF1037076.1"/>
    <property type="molecule type" value="Genomic_DNA"/>
</dbReference>
<comment type="caution">
    <text evidence="2">The sequence shown here is derived from an EMBL/GenBank/DDBJ whole genome shotgun (WGS) entry which is preliminary data.</text>
</comment>
<accession>A0A8S2DS31</accession>
<proteinExistence type="predicted"/>
<dbReference type="InterPro" id="IPR011032">
    <property type="entry name" value="GroES-like_sf"/>
</dbReference>
<feature type="domain" description="Enoyl reductase (ER)" evidence="1">
    <location>
        <begin position="21"/>
        <end position="360"/>
    </location>
</feature>
<dbReference type="SMART" id="SM00829">
    <property type="entry name" value="PKS_ER"/>
    <property type="match status" value="1"/>
</dbReference>
<dbReference type="InterPro" id="IPR020843">
    <property type="entry name" value="ER"/>
</dbReference>
<dbReference type="SUPFAM" id="SSF50129">
    <property type="entry name" value="GroES-like"/>
    <property type="match status" value="1"/>
</dbReference>
<dbReference type="GO" id="GO:0016491">
    <property type="term" value="F:oxidoreductase activity"/>
    <property type="evidence" value="ECO:0007669"/>
    <property type="project" value="InterPro"/>
</dbReference>
<evidence type="ECO:0000313" key="3">
    <source>
        <dbReference type="EMBL" id="CAF3805375.1"/>
    </source>
</evidence>
<dbReference type="CDD" id="cd05289">
    <property type="entry name" value="MDR_like_2"/>
    <property type="match status" value="1"/>
</dbReference>
<dbReference type="PANTHER" id="PTHR11695">
    <property type="entry name" value="ALCOHOL DEHYDROGENASE RELATED"/>
    <property type="match status" value="1"/>
</dbReference>